<feature type="chain" id="PRO_5020244407" description="Protein sleepless" evidence="1">
    <location>
        <begin position="20"/>
        <end position="157"/>
    </location>
</feature>
<dbReference type="STRING" id="34508.A0A4U5LW17"/>
<evidence type="ECO:0000313" key="3">
    <source>
        <dbReference type="Proteomes" id="UP000298663"/>
    </source>
</evidence>
<dbReference type="OrthoDB" id="5872499at2759"/>
<keyword evidence="3" id="KW-1185">Reference proteome</keyword>
<sequence length="157" mass="17676">MSRYLNFIYSITFLPFVESLRCFAGDPVEGNECSSLSHCIRITSRGGESQWSCDGNSISHISMCAIVSHSQKPAFVQFENQRFTRPGQEHPQRYSQDRVRSRSPREECYDAGLLGDVCCCQTDFCNSASRLELRTPLEIPLLCSISGILLPLFAQLL</sequence>
<dbReference type="AlphaFoldDB" id="A0A4U5LW17"/>
<feature type="signal peptide" evidence="1">
    <location>
        <begin position="1"/>
        <end position="19"/>
    </location>
</feature>
<evidence type="ECO:0000256" key="1">
    <source>
        <dbReference type="SAM" id="SignalP"/>
    </source>
</evidence>
<dbReference type="Proteomes" id="UP000298663">
    <property type="component" value="Unassembled WGS sequence"/>
</dbReference>
<name>A0A4U5LW17_STECR</name>
<dbReference type="EMBL" id="AZBU02000011">
    <property type="protein sequence ID" value="TKR60342.1"/>
    <property type="molecule type" value="Genomic_DNA"/>
</dbReference>
<reference evidence="2 3" key="2">
    <citation type="journal article" date="2019" name="G3 (Bethesda)">
        <title>Hybrid Assembly of the Genome of the Entomopathogenic Nematode Steinernema carpocapsae Identifies the X-Chromosome.</title>
        <authorList>
            <person name="Serra L."/>
            <person name="Macchietto M."/>
            <person name="Macias-Munoz A."/>
            <person name="McGill C.J."/>
            <person name="Rodriguez I.M."/>
            <person name="Rodriguez B."/>
            <person name="Murad R."/>
            <person name="Mortazavi A."/>
        </authorList>
    </citation>
    <scope>NUCLEOTIDE SEQUENCE [LARGE SCALE GENOMIC DNA]</scope>
    <source>
        <strain evidence="2 3">ALL</strain>
    </source>
</reference>
<accession>A0A4U5LW17</accession>
<protein>
    <recommendedName>
        <fullName evidence="4">Protein sleepless</fullName>
    </recommendedName>
</protein>
<proteinExistence type="predicted"/>
<keyword evidence="1" id="KW-0732">Signal</keyword>
<evidence type="ECO:0008006" key="4">
    <source>
        <dbReference type="Google" id="ProtNLM"/>
    </source>
</evidence>
<comment type="caution">
    <text evidence="2">The sequence shown here is derived from an EMBL/GenBank/DDBJ whole genome shotgun (WGS) entry which is preliminary data.</text>
</comment>
<reference evidence="2 3" key="1">
    <citation type="journal article" date="2015" name="Genome Biol.">
        <title>Comparative genomics of Steinernema reveals deeply conserved gene regulatory networks.</title>
        <authorList>
            <person name="Dillman A.R."/>
            <person name="Macchietto M."/>
            <person name="Porter C.F."/>
            <person name="Rogers A."/>
            <person name="Williams B."/>
            <person name="Antoshechkin I."/>
            <person name="Lee M.M."/>
            <person name="Goodwin Z."/>
            <person name="Lu X."/>
            <person name="Lewis E.E."/>
            <person name="Goodrich-Blair H."/>
            <person name="Stock S.P."/>
            <person name="Adams B.J."/>
            <person name="Sternberg P.W."/>
            <person name="Mortazavi A."/>
        </authorList>
    </citation>
    <scope>NUCLEOTIDE SEQUENCE [LARGE SCALE GENOMIC DNA]</scope>
    <source>
        <strain evidence="2 3">ALL</strain>
    </source>
</reference>
<organism evidence="2 3">
    <name type="scientific">Steinernema carpocapsae</name>
    <name type="common">Entomopathogenic nematode</name>
    <dbReference type="NCBI Taxonomy" id="34508"/>
    <lineage>
        <taxon>Eukaryota</taxon>
        <taxon>Metazoa</taxon>
        <taxon>Ecdysozoa</taxon>
        <taxon>Nematoda</taxon>
        <taxon>Chromadorea</taxon>
        <taxon>Rhabditida</taxon>
        <taxon>Tylenchina</taxon>
        <taxon>Panagrolaimomorpha</taxon>
        <taxon>Strongyloidoidea</taxon>
        <taxon>Steinernematidae</taxon>
        <taxon>Steinernema</taxon>
    </lineage>
</organism>
<evidence type="ECO:0000313" key="2">
    <source>
        <dbReference type="EMBL" id="TKR60342.1"/>
    </source>
</evidence>
<gene>
    <name evidence="2" type="ORF">L596_027600</name>
</gene>